<name>A0A3S5AM02_9PLAT</name>
<accession>A0A3S5AM02</accession>
<dbReference type="Proteomes" id="UP000784294">
    <property type="component" value="Unassembled WGS sequence"/>
</dbReference>
<reference evidence="2" key="1">
    <citation type="submission" date="2018-11" db="EMBL/GenBank/DDBJ databases">
        <authorList>
            <consortium name="Pathogen Informatics"/>
        </authorList>
    </citation>
    <scope>NUCLEOTIDE SEQUENCE</scope>
</reference>
<evidence type="ECO:0000256" key="1">
    <source>
        <dbReference type="SAM" id="MobiDB-lite"/>
    </source>
</evidence>
<dbReference type="AlphaFoldDB" id="A0A3S5AM02"/>
<keyword evidence="3" id="KW-1185">Reference proteome</keyword>
<dbReference type="EMBL" id="CAAALY010043952">
    <property type="protein sequence ID" value="VEL19934.1"/>
    <property type="molecule type" value="Genomic_DNA"/>
</dbReference>
<gene>
    <name evidence="2" type="ORF">PXEA_LOCUS13374</name>
</gene>
<evidence type="ECO:0000313" key="3">
    <source>
        <dbReference type="Proteomes" id="UP000784294"/>
    </source>
</evidence>
<organism evidence="2 3">
    <name type="scientific">Protopolystoma xenopodis</name>
    <dbReference type="NCBI Taxonomy" id="117903"/>
    <lineage>
        <taxon>Eukaryota</taxon>
        <taxon>Metazoa</taxon>
        <taxon>Spiralia</taxon>
        <taxon>Lophotrochozoa</taxon>
        <taxon>Platyhelminthes</taxon>
        <taxon>Monogenea</taxon>
        <taxon>Polyopisthocotylea</taxon>
        <taxon>Polystomatidea</taxon>
        <taxon>Polystomatidae</taxon>
        <taxon>Protopolystoma</taxon>
    </lineage>
</organism>
<evidence type="ECO:0000313" key="2">
    <source>
        <dbReference type="EMBL" id="VEL19934.1"/>
    </source>
</evidence>
<protein>
    <submittedName>
        <fullName evidence="2">Uncharacterized protein</fullName>
    </submittedName>
</protein>
<feature type="region of interest" description="Disordered" evidence="1">
    <location>
        <begin position="88"/>
        <end position="109"/>
    </location>
</feature>
<sequence>MTLARLSAQQGTGRDVACARDRLRGRCPISVTSFDTVSVVRLCWRGYNLQLLTGWPLPCLASSGKHTICLMTMGAVILFDLATRLRTDEEAGSSRSSKRGEEDISSEFDDAELNRFSALTRQLVSPTESPKARQGDHILYPLSVFGGGE</sequence>
<proteinExistence type="predicted"/>
<comment type="caution">
    <text evidence="2">The sequence shown here is derived from an EMBL/GenBank/DDBJ whole genome shotgun (WGS) entry which is preliminary data.</text>
</comment>